<proteinExistence type="predicted"/>
<evidence type="ECO:0000313" key="4">
    <source>
        <dbReference type="EMBL" id="CAB4214377.1"/>
    </source>
</evidence>
<sequence>MAENDIVRSLFGPTPNEVRQQNIANDNAAAHAYGMMTHQQRGAEGFNRAGAEIARGVAGLAGYVDPAEQRAQQEQAILSRYDTSTTEGMAQASQAAKAMGRYDLVAKIQQYHNGIQKQQDAHETAQANINKATANAEKMRRLGELKNNYPKEYNMALNEAKRLHPNDPEAEQAAMEGLINRFVRDPNTKLVKGFDANGQPTLLSANAITGGSNQVGGSSNKVQEHFVGVEGKPNLKQLQVLDTKTGLWVNQGSPIEAHGSGVNVKVDNITKPANAVAQFRVNVQKSIEPHYNIVTNADLGIAALTESLATGNFIDFNAARGSIAKAMGDTHISAADIKAAGGDPSLVGGFMDYLNKLGTGTPSEDTQKKMLATLRLLKKIASNKANAELSKQAKLGLMDGMSQAQVDAALDFPEFKPGTSKTPTQKVLKSGKTVTVEQD</sequence>
<evidence type="ECO:0000256" key="1">
    <source>
        <dbReference type="SAM" id="Coils"/>
    </source>
</evidence>
<feature type="coiled-coil region" evidence="1">
    <location>
        <begin position="115"/>
        <end position="142"/>
    </location>
</feature>
<evidence type="ECO:0000313" key="3">
    <source>
        <dbReference type="EMBL" id="CAB4183473.1"/>
    </source>
</evidence>
<protein>
    <submittedName>
        <fullName evidence="4">Uncharacterized protein</fullName>
    </submittedName>
</protein>
<evidence type="ECO:0000256" key="2">
    <source>
        <dbReference type="SAM" id="MobiDB-lite"/>
    </source>
</evidence>
<dbReference type="EMBL" id="LR797402">
    <property type="protein sequence ID" value="CAB4214377.1"/>
    <property type="molecule type" value="Genomic_DNA"/>
</dbReference>
<feature type="compositionally biased region" description="Polar residues" evidence="2">
    <location>
        <begin position="419"/>
        <end position="439"/>
    </location>
</feature>
<reference evidence="4" key="1">
    <citation type="submission" date="2020-05" db="EMBL/GenBank/DDBJ databases">
        <authorList>
            <person name="Chiriac C."/>
            <person name="Salcher M."/>
            <person name="Ghai R."/>
            <person name="Kavagutti S V."/>
        </authorList>
    </citation>
    <scope>NUCLEOTIDE SEQUENCE</scope>
</reference>
<feature type="region of interest" description="Disordered" evidence="2">
    <location>
        <begin position="415"/>
        <end position="439"/>
    </location>
</feature>
<dbReference type="EMBL" id="LR798402">
    <property type="protein sequence ID" value="CAB5229344.1"/>
    <property type="molecule type" value="Genomic_DNA"/>
</dbReference>
<organism evidence="4">
    <name type="scientific">uncultured Caudovirales phage</name>
    <dbReference type="NCBI Taxonomy" id="2100421"/>
    <lineage>
        <taxon>Viruses</taxon>
        <taxon>Duplodnaviria</taxon>
        <taxon>Heunggongvirae</taxon>
        <taxon>Uroviricota</taxon>
        <taxon>Caudoviricetes</taxon>
        <taxon>Peduoviridae</taxon>
        <taxon>Maltschvirus</taxon>
        <taxon>Maltschvirus maltsch</taxon>
    </lineage>
</organism>
<evidence type="ECO:0000313" key="5">
    <source>
        <dbReference type="EMBL" id="CAB5229344.1"/>
    </source>
</evidence>
<keyword evidence="1" id="KW-0175">Coiled coil</keyword>
<accession>A0A6J5SKP3</accession>
<gene>
    <name evidence="3" type="ORF">UFOVP1103_10</name>
    <name evidence="4" type="ORF">UFOVP1464_36</name>
    <name evidence="5" type="ORF">UFOVP1553_26</name>
</gene>
<name>A0A6J5SKP3_9CAUD</name>
<dbReference type="EMBL" id="LR797046">
    <property type="protein sequence ID" value="CAB4183473.1"/>
    <property type="molecule type" value="Genomic_DNA"/>
</dbReference>